<name>A0AAQ3NP53_VIGMU</name>
<evidence type="ECO:0000256" key="2">
    <source>
        <dbReference type="ARBA" id="ARBA00022676"/>
    </source>
</evidence>
<proteinExistence type="predicted"/>
<dbReference type="InterPro" id="IPR049625">
    <property type="entry name" value="Glyco_transf_61_cat"/>
</dbReference>
<evidence type="ECO:0000259" key="6">
    <source>
        <dbReference type="Pfam" id="PF04577"/>
    </source>
</evidence>
<evidence type="ECO:0000256" key="5">
    <source>
        <dbReference type="SAM" id="Phobius"/>
    </source>
</evidence>
<organism evidence="7 8">
    <name type="scientific">Vigna mungo</name>
    <name type="common">Black gram</name>
    <name type="synonym">Phaseolus mungo</name>
    <dbReference type="NCBI Taxonomy" id="3915"/>
    <lineage>
        <taxon>Eukaryota</taxon>
        <taxon>Viridiplantae</taxon>
        <taxon>Streptophyta</taxon>
        <taxon>Embryophyta</taxon>
        <taxon>Tracheophyta</taxon>
        <taxon>Spermatophyta</taxon>
        <taxon>Magnoliopsida</taxon>
        <taxon>eudicotyledons</taxon>
        <taxon>Gunneridae</taxon>
        <taxon>Pentapetalae</taxon>
        <taxon>rosids</taxon>
        <taxon>fabids</taxon>
        <taxon>Fabales</taxon>
        <taxon>Fabaceae</taxon>
        <taxon>Papilionoideae</taxon>
        <taxon>50 kb inversion clade</taxon>
        <taxon>NPAAA clade</taxon>
        <taxon>indigoferoid/millettioid clade</taxon>
        <taxon>Phaseoleae</taxon>
        <taxon>Vigna</taxon>
    </lineage>
</organism>
<dbReference type="AlphaFoldDB" id="A0AAQ3NP53"/>
<evidence type="ECO:0000313" key="7">
    <source>
        <dbReference type="EMBL" id="WVZ12535.1"/>
    </source>
</evidence>
<dbReference type="PANTHER" id="PTHR20961">
    <property type="entry name" value="GLYCOSYLTRANSFERASE"/>
    <property type="match status" value="1"/>
</dbReference>
<dbReference type="GO" id="GO:0000139">
    <property type="term" value="C:Golgi membrane"/>
    <property type="evidence" value="ECO:0007669"/>
    <property type="project" value="UniProtKB-SubCell"/>
</dbReference>
<evidence type="ECO:0000313" key="8">
    <source>
        <dbReference type="Proteomes" id="UP001374535"/>
    </source>
</evidence>
<evidence type="ECO:0000256" key="1">
    <source>
        <dbReference type="ARBA" id="ARBA00004323"/>
    </source>
</evidence>
<keyword evidence="3" id="KW-0808">Transferase</keyword>
<gene>
    <name evidence="7" type="ORF">V8G54_017065</name>
</gene>
<evidence type="ECO:0000256" key="4">
    <source>
        <dbReference type="ARBA" id="ARBA00023180"/>
    </source>
</evidence>
<dbReference type="Proteomes" id="UP001374535">
    <property type="component" value="Chromosome 5"/>
</dbReference>
<dbReference type="GO" id="GO:0016763">
    <property type="term" value="F:pentosyltransferase activity"/>
    <property type="evidence" value="ECO:0007669"/>
    <property type="project" value="UniProtKB-ARBA"/>
</dbReference>
<keyword evidence="4" id="KW-0325">Glycoprotein</keyword>
<reference evidence="7 8" key="1">
    <citation type="journal article" date="2023" name="Life. Sci Alliance">
        <title>Evolutionary insights into 3D genome organization and epigenetic landscape of Vigna mungo.</title>
        <authorList>
            <person name="Junaid A."/>
            <person name="Singh B."/>
            <person name="Bhatia S."/>
        </authorList>
    </citation>
    <scope>NUCLEOTIDE SEQUENCE [LARGE SCALE GENOMIC DNA]</scope>
    <source>
        <strain evidence="7">Urdbean</strain>
    </source>
</reference>
<keyword evidence="2" id="KW-0328">Glycosyltransferase</keyword>
<keyword evidence="8" id="KW-1185">Reference proteome</keyword>
<keyword evidence="5" id="KW-1133">Transmembrane helix</keyword>
<accession>A0AAQ3NP53</accession>
<dbReference type="Pfam" id="PF04577">
    <property type="entry name" value="Glyco_transf_61"/>
    <property type="match status" value="1"/>
</dbReference>
<keyword evidence="5" id="KW-0812">Transmembrane</keyword>
<dbReference type="InterPro" id="IPR007657">
    <property type="entry name" value="Glycosyltransferase_61"/>
</dbReference>
<dbReference type="EMBL" id="CP144696">
    <property type="protein sequence ID" value="WVZ12535.1"/>
    <property type="molecule type" value="Genomic_DNA"/>
</dbReference>
<evidence type="ECO:0000256" key="3">
    <source>
        <dbReference type="ARBA" id="ARBA00022679"/>
    </source>
</evidence>
<keyword evidence="5" id="KW-0472">Membrane</keyword>
<sequence>MTKRNRVEKEDNPNIQTKSMEELKSTRLSMLALCFGAMVFIFLLQITVIGDKIIWNVKLRTKLSICRWVPDGNVNGSAAAITCDYSNKEYDLCTINGSTLLDPTSSTIYAVDPHTQNKSHTPLKFRPYPRKSDKVAMSFVKELNLIVAQPKLSCNVTHHTPALVFSAAGYTGNHYHEINEIFIPLFITINKLFSNQDVTLVVTEGKMWWFQKYAELLAAFSPHRSIIDANNLSTVHCFPSATLGLMKHGPMMIDPKLLVGNPKTLIDFRAFLGKVYSKLGTPFMYPKREKPQLTLISRSASRVIMNEEEVIKVAEELGFIVHVFEASRSTPMRKVYGVVHGSDVLLGVHGAGLTNFLFMRKGSVLVQVVPIGLEWVSTTYYEKPPKYLGVEYLEYKIEVNESSLLQKYGADSLVVKNPSAFQTKWPQKRLHWTHQNVTIDIPRFRNCLIKAHEKANIFITKVN</sequence>
<dbReference type="PANTHER" id="PTHR20961:SF86">
    <property type="entry name" value="GLYCOSYLTRANSFERASE FAMILY 61 PROTEIN"/>
    <property type="match status" value="1"/>
</dbReference>
<feature type="domain" description="Glycosyltransferase 61 catalytic" evidence="6">
    <location>
        <begin position="272"/>
        <end position="366"/>
    </location>
</feature>
<feature type="transmembrane region" description="Helical" evidence="5">
    <location>
        <begin position="28"/>
        <end position="50"/>
    </location>
</feature>
<protein>
    <recommendedName>
        <fullName evidence="6">Glycosyltransferase 61 catalytic domain-containing protein</fullName>
    </recommendedName>
</protein>
<comment type="subcellular location">
    <subcellularLocation>
        <location evidence="1">Golgi apparatus membrane</location>
        <topology evidence="1">Single-pass type II membrane protein</topology>
    </subcellularLocation>
</comment>